<protein>
    <recommendedName>
        <fullName evidence="3">HEPN domain-containing protein</fullName>
    </recommendedName>
</protein>
<evidence type="ECO:0000313" key="2">
    <source>
        <dbReference type="Proteomes" id="UP000320839"/>
    </source>
</evidence>
<dbReference type="Gene3D" id="1.20.120.330">
    <property type="entry name" value="Nucleotidyltransferases domain 2"/>
    <property type="match status" value="1"/>
</dbReference>
<dbReference type="Proteomes" id="UP000320839">
    <property type="component" value="Chromosome"/>
</dbReference>
<sequence>MKSEDFITTASQIVGFGEAGSRSATSRAYYGAFHFAKEVICDVAGIEPARFGRSHKLPIYCLNKTGDDNALEAAYLLGNLQSRRIKADYKIKEPNPNKLAYGQYSVEQALECQRCLEVVS</sequence>
<reference evidence="1 2" key="1">
    <citation type="submission" date="2019-02" db="EMBL/GenBank/DDBJ databases">
        <title>Deep-cultivation of Planctomycetes and their phenomic and genomic characterization uncovers novel biology.</title>
        <authorList>
            <person name="Wiegand S."/>
            <person name="Jogler M."/>
            <person name="Boedeker C."/>
            <person name="Pinto D."/>
            <person name="Vollmers J."/>
            <person name="Rivas-Marin E."/>
            <person name="Kohn T."/>
            <person name="Peeters S.H."/>
            <person name="Heuer A."/>
            <person name="Rast P."/>
            <person name="Oberbeckmann S."/>
            <person name="Bunk B."/>
            <person name="Jeske O."/>
            <person name="Meyerdierks A."/>
            <person name="Storesund J.E."/>
            <person name="Kallscheuer N."/>
            <person name="Luecker S."/>
            <person name="Lage O.M."/>
            <person name="Pohl T."/>
            <person name="Merkel B.J."/>
            <person name="Hornburger P."/>
            <person name="Mueller R.-W."/>
            <person name="Bruemmer F."/>
            <person name="Labrenz M."/>
            <person name="Spormann A.M."/>
            <person name="Op den Camp H."/>
            <person name="Overmann J."/>
            <person name="Amann R."/>
            <person name="Jetten M.S.M."/>
            <person name="Mascher T."/>
            <person name="Medema M.H."/>
            <person name="Devos D.P."/>
            <person name="Kaster A.-K."/>
            <person name="Ovreas L."/>
            <person name="Rohde M."/>
            <person name="Galperin M.Y."/>
            <person name="Jogler C."/>
        </authorList>
    </citation>
    <scope>NUCLEOTIDE SEQUENCE [LARGE SCALE GENOMIC DNA]</scope>
    <source>
        <strain evidence="1 2">Pan153</strain>
    </source>
</reference>
<dbReference type="OrthoDB" id="7030738at2"/>
<name>A0A518FMW8_9PLAN</name>
<organism evidence="1 2">
    <name type="scientific">Gimesia panareensis</name>
    <dbReference type="NCBI Taxonomy" id="2527978"/>
    <lineage>
        <taxon>Bacteria</taxon>
        <taxon>Pseudomonadati</taxon>
        <taxon>Planctomycetota</taxon>
        <taxon>Planctomycetia</taxon>
        <taxon>Planctomycetales</taxon>
        <taxon>Planctomycetaceae</taxon>
        <taxon>Gimesia</taxon>
    </lineage>
</organism>
<proteinExistence type="predicted"/>
<evidence type="ECO:0000313" key="1">
    <source>
        <dbReference type="EMBL" id="QDV17701.1"/>
    </source>
</evidence>
<dbReference type="EMBL" id="CP036317">
    <property type="protein sequence ID" value="QDV17701.1"/>
    <property type="molecule type" value="Genomic_DNA"/>
</dbReference>
<evidence type="ECO:0008006" key="3">
    <source>
        <dbReference type="Google" id="ProtNLM"/>
    </source>
</evidence>
<accession>A0A518FMW8</accession>
<dbReference type="AlphaFoldDB" id="A0A518FMW8"/>
<dbReference type="RefSeq" id="WP_145455722.1">
    <property type="nucleotide sequence ID" value="NZ_CP036317.1"/>
</dbReference>
<gene>
    <name evidence="1" type="ORF">Pan153_23550</name>
</gene>